<dbReference type="PANTHER" id="PTHR43162:SF1">
    <property type="entry name" value="PRESTALK A DIFFERENTIATION PROTEIN A"/>
    <property type="match status" value="1"/>
</dbReference>
<organism evidence="2 3">
    <name type="scientific">Dyadobacter fanqingshengii</name>
    <dbReference type="NCBI Taxonomy" id="2906443"/>
    <lineage>
        <taxon>Bacteria</taxon>
        <taxon>Pseudomonadati</taxon>
        <taxon>Bacteroidota</taxon>
        <taxon>Cytophagia</taxon>
        <taxon>Cytophagales</taxon>
        <taxon>Spirosomataceae</taxon>
        <taxon>Dyadobacter</taxon>
    </lineage>
</organism>
<protein>
    <submittedName>
        <fullName evidence="2">NmrA family NAD(P)-binding protein</fullName>
    </submittedName>
</protein>
<dbReference type="Gene3D" id="3.40.50.720">
    <property type="entry name" value="NAD(P)-binding Rossmann-like Domain"/>
    <property type="match status" value="1"/>
</dbReference>
<dbReference type="InterPro" id="IPR036291">
    <property type="entry name" value="NAD(P)-bd_dom_sf"/>
</dbReference>
<proteinExistence type="predicted"/>
<name>A0A9X1T8T7_9BACT</name>
<feature type="domain" description="NmrA-like" evidence="1">
    <location>
        <begin position="4"/>
        <end position="263"/>
    </location>
</feature>
<sequence>MYIILGATGHVGSAVAETLLSKGEPVTIITRDAGKSEKWKRKGAEVAVADVHDVETMRRVFRTGKRLFLLNPPASPDTDTVAEEKKSLASIIAAVVGSDLEKIVAESTYGAHDGEGVGDLGVLYEMEQKLAETRIPSSIIRGAYYMSNWDWFAETAEKEGKIYSLYPADFCIPMVAPEDLGQFAAQLLTEPIDRTGLYYVEGPETYSPADVANAFSEVLKKPVETVVIPRTEWIPYLTKTGFSQKAAEAMAAMTDVTLDKKFEVSNSPVRGNISLQQYIAQLVSAKG</sequence>
<gene>
    <name evidence="2" type="ORF">LXM24_08005</name>
</gene>
<comment type="caution">
    <text evidence="2">The sequence shown here is derived from an EMBL/GenBank/DDBJ whole genome shotgun (WGS) entry which is preliminary data.</text>
</comment>
<dbReference type="Gene3D" id="3.90.25.10">
    <property type="entry name" value="UDP-galactose 4-epimerase, domain 1"/>
    <property type="match status" value="1"/>
</dbReference>
<evidence type="ECO:0000259" key="1">
    <source>
        <dbReference type="Pfam" id="PF05368"/>
    </source>
</evidence>
<accession>A0A9X1T8T7</accession>
<dbReference type="EMBL" id="JAJTTA010000002">
    <property type="protein sequence ID" value="MCF0040026.1"/>
    <property type="molecule type" value="Genomic_DNA"/>
</dbReference>
<dbReference type="PANTHER" id="PTHR43162">
    <property type="match status" value="1"/>
</dbReference>
<dbReference type="Pfam" id="PF05368">
    <property type="entry name" value="NmrA"/>
    <property type="match status" value="1"/>
</dbReference>
<evidence type="ECO:0000313" key="3">
    <source>
        <dbReference type="Proteomes" id="UP001139700"/>
    </source>
</evidence>
<dbReference type="SUPFAM" id="SSF51735">
    <property type="entry name" value="NAD(P)-binding Rossmann-fold domains"/>
    <property type="match status" value="1"/>
</dbReference>
<reference evidence="2" key="1">
    <citation type="submission" date="2021-12" db="EMBL/GenBank/DDBJ databases">
        <title>Novel species in genus Dyadobacter.</title>
        <authorList>
            <person name="Ma C."/>
        </authorList>
    </citation>
    <scope>NUCLEOTIDE SEQUENCE</scope>
    <source>
        <strain evidence="2">CY399</strain>
    </source>
</reference>
<dbReference type="AlphaFoldDB" id="A0A9X1T8T7"/>
<dbReference type="InterPro" id="IPR051604">
    <property type="entry name" value="Ergot_Alk_Oxidoreductase"/>
</dbReference>
<dbReference type="RefSeq" id="WP_234612456.1">
    <property type="nucleotide sequence ID" value="NZ_CP098806.1"/>
</dbReference>
<evidence type="ECO:0000313" key="2">
    <source>
        <dbReference type="EMBL" id="MCF0040026.1"/>
    </source>
</evidence>
<keyword evidence="3" id="KW-1185">Reference proteome</keyword>
<dbReference type="InterPro" id="IPR008030">
    <property type="entry name" value="NmrA-like"/>
</dbReference>
<dbReference type="Proteomes" id="UP001139700">
    <property type="component" value="Unassembled WGS sequence"/>
</dbReference>